<dbReference type="AlphaFoldDB" id="A0AAD3CNA6"/>
<dbReference type="Proteomes" id="UP001054902">
    <property type="component" value="Unassembled WGS sequence"/>
</dbReference>
<name>A0AAD3CNA6_9STRA</name>
<evidence type="ECO:0000313" key="3">
    <source>
        <dbReference type="Proteomes" id="UP001054902"/>
    </source>
</evidence>
<feature type="signal peptide" evidence="1">
    <location>
        <begin position="1"/>
        <end position="23"/>
    </location>
</feature>
<keyword evidence="3" id="KW-1185">Reference proteome</keyword>
<dbReference type="EMBL" id="BLLK01000032">
    <property type="protein sequence ID" value="GFH49137.1"/>
    <property type="molecule type" value="Genomic_DNA"/>
</dbReference>
<feature type="chain" id="PRO_5041972682" evidence="1">
    <location>
        <begin position="24"/>
        <end position="221"/>
    </location>
</feature>
<proteinExistence type="predicted"/>
<gene>
    <name evidence="2" type="ORF">CTEN210_05613</name>
</gene>
<keyword evidence="1" id="KW-0732">Signal</keyword>
<reference evidence="2 3" key="1">
    <citation type="journal article" date="2021" name="Sci. Rep.">
        <title>The genome of the diatom Chaetoceros tenuissimus carries an ancient integrated fragment of an extant virus.</title>
        <authorList>
            <person name="Hongo Y."/>
            <person name="Kimura K."/>
            <person name="Takaki Y."/>
            <person name="Yoshida Y."/>
            <person name="Baba S."/>
            <person name="Kobayashi G."/>
            <person name="Nagasaki K."/>
            <person name="Hano T."/>
            <person name="Tomaru Y."/>
        </authorList>
    </citation>
    <scope>NUCLEOTIDE SEQUENCE [LARGE SCALE GENOMIC DNA]</scope>
    <source>
        <strain evidence="2 3">NIES-3715</strain>
    </source>
</reference>
<accession>A0AAD3CNA6</accession>
<sequence>MFSTTPILFLAFLSVFILDVVSAFSNIPKASALSKRFSHRHSTKLLMENEPPLTKFLDGLSKTSMDNTKIQKNALVVTKYDIPDLGIFADQTYELQSIYLQGLKKDYTKEGEEDGQSSIIEKIELDELDLNNPSKMAEMKPGYTLYVSLYSSMYHDNDKFGGKAVVSTPEEVGLVSMKDEVADSILVALPILSFWLGTCYTFSSWYNDKYGGNFFDALFRT</sequence>
<evidence type="ECO:0000313" key="2">
    <source>
        <dbReference type="EMBL" id="GFH49137.1"/>
    </source>
</evidence>
<organism evidence="2 3">
    <name type="scientific">Chaetoceros tenuissimus</name>
    <dbReference type="NCBI Taxonomy" id="426638"/>
    <lineage>
        <taxon>Eukaryota</taxon>
        <taxon>Sar</taxon>
        <taxon>Stramenopiles</taxon>
        <taxon>Ochrophyta</taxon>
        <taxon>Bacillariophyta</taxon>
        <taxon>Coscinodiscophyceae</taxon>
        <taxon>Chaetocerotophycidae</taxon>
        <taxon>Chaetocerotales</taxon>
        <taxon>Chaetocerotaceae</taxon>
        <taxon>Chaetoceros</taxon>
    </lineage>
</organism>
<comment type="caution">
    <text evidence="2">The sequence shown here is derived from an EMBL/GenBank/DDBJ whole genome shotgun (WGS) entry which is preliminary data.</text>
</comment>
<protein>
    <submittedName>
        <fullName evidence="2">Uncharacterized protein</fullName>
    </submittedName>
</protein>
<evidence type="ECO:0000256" key="1">
    <source>
        <dbReference type="SAM" id="SignalP"/>
    </source>
</evidence>